<dbReference type="Gene3D" id="3.40.710.10">
    <property type="entry name" value="DD-peptidase/beta-lactamase superfamily"/>
    <property type="match status" value="1"/>
</dbReference>
<feature type="domain" description="Beta-lactamase-related" evidence="2">
    <location>
        <begin position="129"/>
        <end position="459"/>
    </location>
</feature>
<evidence type="ECO:0000259" key="2">
    <source>
        <dbReference type="Pfam" id="PF00144"/>
    </source>
</evidence>
<proteinExistence type="predicted"/>
<dbReference type="GO" id="GO:0016787">
    <property type="term" value="F:hydrolase activity"/>
    <property type="evidence" value="ECO:0007669"/>
    <property type="project" value="UniProtKB-KW"/>
</dbReference>
<dbReference type="Pfam" id="PF00144">
    <property type="entry name" value="Beta-lactamase"/>
    <property type="match status" value="1"/>
</dbReference>
<protein>
    <submittedName>
        <fullName evidence="3">Serine hydrolase</fullName>
    </submittedName>
</protein>
<feature type="compositionally biased region" description="Basic and acidic residues" evidence="1">
    <location>
        <begin position="34"/>
        <end position="48"/>
    </location>
</feature>
<accession>A0A2N8L365</accession>
<dbReference type="PANTHER" id="PTHR46825">
    <property type="entry name" value="D-ALANYL-D-ALANINE-CARBOXYPEPTIDASE/ENDOPEPTIDASE AMPH"/>
    <property type="match status" value="1"/>
</dbReference>
<dbReference type="OrthoDB" id="9799367at2"/>
<dbReference type="EMBL" id="POSP01000001">
    <property type="protein sequence ID" value="PND40140.1"/>
    <property type="molecule type" value="Genomic_DNA"/>
</dbReference>
<evidence type="ECO:0000256" key="1">
    <source>
        <dbReference type="SAM" id="MobiDB-lite"/>
    </source>
</evidence>
<dbReference type="AlphaFoldDB" id="A0A2N8L365"/>
<keyword evidence="3" id="KW-0378">Hydrolase</keyword>
<feature type="region of interest" description="Disordered" evidence="1">
    <location>
        <begin position="33"/>
        <end position="62"/>
    </location>
</feature>
<dbReference type="PANTHER" id="PTHR46825:SF12">
    <property type="entry name" value="PENICILLIN-BINDING PROTEIN 4"/>
    <property type="match status" value="1"/>
</dbReference>
<gene>
    <name evidence="3" type="ORF">C1O66_01770</name>
</gene>
<keyword evidence="4" id="KW-1185">Reference proteome</keyword>
<dbReference type="InterPro" id="IPR050491">
    <property type="entry name" value="AmpC-like"/>
</dbReference>
<evidence type="ECO:0000313" key="4">
    <source>
        <dbReference type="Proteomes" id="UP000235916"/>
    </source>
</evidence>
<dbReference type="InterPro" id="IPR001466">
    <property type="entry name" value="Beta-lactam-related"/>
</dbReference>
<dbReference type="SUPFAM" id="SSF56601">
    <property type="entry name" value="beta-lactamase/transpeptidase-like"/>
    <property type="match status" value="1"/>
</dbReference>
<name>A0A2N8L365_9BURK</name>
<dbReference type="InterPro" id="IPR012338">
    <property type="entry name" value="Beta-lactam/transpept-like"/>
</dbReference>
<evidence type="ECO:0000313" key="3">
    <source>
        <dbReference type="EMBL" id="PND40140.1"/>
    </source>
</evidence>
<dbReference type="Proteomes" id="UP000235916">
    <property type="component" value="Unassembled WGS sequence"/>
</dbReference>
<reference evidence="3 4" key="1">
    <citation type="submission" date="2018-01" db="EMBL/GenBank/DDBJ databases">
        <title>Draft genome sequence of Paucibacter aquatile CR182 isolated from freshwater of the Nakdong River.</title>
        <authorList>
            <person name="Choi A."/>
            <person name="Chung E.J."/>
        </authorList>
    </citation>
    <scope>NUCLEOTIDE SEQUENCE [LARGE SCALE GENOMIC DNA]</scope>
    <source>
        <strain evidence="3 4">CR182</strain>
    </source>
</reference>
<comment type="caution">
    <text evidence="3">The sequence shown here is derived from an EMBL/GenBank/DDBJ whole genome shotgun (WGS) entry which is preliminary data.</text>
</comment>
<organism evidence="3 4">
    <name type="scientific">Kinneretia aquatilis</name>
    <dbReference type="NCBI Taxonomy" id="2070761"/>
    <lineage>
        <taxon>Bacteria</taxon>
        <taxon>Pseudomonadati</taxon>
        <taxon>Pseudomonadota</taxon>
        <taxon>Betaproteobacteria</taxon>
        <taxon>Burkholderiales</taxon>
        <taxon>Sphaerotilaceae</taxon>
        <taxon>Roseateles</taxon>
    </lineage>
</organism>
<sequence length="475" mass="50468">MPAGARCAHHPWHTLRSRARAASPAMAGTANKCIPRETRTGRADREPEGPVQASVPSLQTRHPPSFSSALMPTFKALAPLLALTLAATATLRHAQAAEAQDPAAALAPLIAQIEAAQSPKRGGLDGFTLQEVMKKFGVPGLSIAVVKDFKIHWAKAYGVADVETGRAVDVNTAFQAASISKPVMAMAVVKLAQDGRLSLDADVNTMLRAWKVPQTELTRAQPVTPRALLSHTSGSDDGFGFPGYAPDAPLPSVVQIIQGDNKLANVSGVRFSRPPYQAMKYSGGGSLIMQQALTDLSGQPFAELMQSTVLGPLGMTGSSFQQPPRTDWAPRLAYAHNQKGQRMGAPWHVYPEQAAAGLWTTPSDLARFMIEVQQARRGPGKGKLLTPLGALEMSSPVGSGAFAVGLQLEMIGQGWYFMHGGSNWGFQCDLSGHVLKGYGVVIMSNGEGGGAAIREIRNRVAAAYGWDQLDKPLAR</sequence>